<reference evidence="7 8" key="1">
    <citation type="submission" date="2020-08" db="EMBL/GenBank/DDBJ databases">
        <title>Genomic Encyclopedia of Type Strains, Phase III (KMG-III): the genomes of soil and plant-associated and newly described type strains.</title>
        <authorList>
            <person name="Whitman W."/>
        </authorList>
    </citation>
    <scope>NUCLEOTIDE SEQUENCE [LARGE SCALE GENOMIC DNA]</scope>
    <source>
        <strain evidence="7 8">CECT 8960</strain>
    </source>
</reference>
<dbReference type="AlphaFoldDB" id="A0A7W7QC83"/>
<feature type="domain" description="OmpR/PhoB-type" evidence="6">
    <location>
        <begin position="1"/>
        <end position="93"/>
    </location>
</feature>
<dbReference type="GO" id="GO:0000160">
    <property type="term" value="P:phosphorelay signal transduction system"/>
    <property type="evidence" value="ECO:0007669"/>
    <property type="project" value="InterPro"/>
</dbReference>
<dbReference type="InterPro" id="IPR027417">
    <property type="entry name" value="P-loop_NTPase"/>
</dbReference>
<dbReference type="SUPFAM" id="SSF48452">
    <property type="entry name" value="TPR-like"/>
    <property type="match status" value="1"/>
</dbReference>
<feature type="DNA-binding region" description="OmpR/PhoB-type" evidence="5">
    <location>
        <begin position="1"/>
        <end position="93"/>
    </location>
</feature>
<dbReference type="Gene3D" id="3.40.50.300">
    <property type="entry name" value="P-loop containing nucleotide triphosphate hydrolases"/>
    <property type="match status" value="1"/>
</dbReference>
<accession>A0A7W7QC83</accession>
<dbReference type="GO" id="GO:0006355">
    <property type="term" value="P:regulation of DNA-templated transcription"/>
    <property type="evidence" value="ECO:0007669"/>
    <property type="project" value="InterPro"/>
</dbReference>
<comment type="caution">
    <text evidence="7">The sequence shown here is derived from an EMBL/GenBank/DDBJ whole genome shotgun (WGS) entry which is preliminary data.</text>
</comment>
<dbReference type="SMART" id="SM01043">
    <property type="entry name" value="BTAD"/>
    <property type="match status" value="1"/>
</dbReference>
<evidence type="ECO:0000256" key="3">
    <source>
        <dbReference type="ARBA" id="ARBA00023125"/>
    </source>
</evidence>
<name>A0A7W7QC83_9PSEU</name>
<dbReference type="SMART" id="SM00862">
    <property type="entry name" value="Trans_reg_C"/>
    <property type="match status" value="1"/>
</dbReference>
<protein>
    <submittedName>
        <fullName evidence="7">DNA-binding SARP family transcriptional activator</fullName>
    </submittedName>
</protein>
<dbReference type="InterPro" id="IPR016032">
    <property type="entry name" value="Sig_transdc_resp-reg_C-effctor"/>
</dbReference>
<evidence type="ECO:0000256" key="5">
    <source>
        <dbReference type="PROSITE-ProRule" id="PRU01091"/>
    </source>
</evidence>
<dbReference type="InterPro" id="IPR036388">
    <property type="entry name" value="WH-like_DNA-bd_sf"/>
</dbReference>
<dbReference type="InterPro" id="IPR001867">
    <property type="entry name" value="OmpR/PhoB-type_DNA-bd"/>
</dbReference>
<dbReference type="SUPFAM" id="SSF52540">
    <property type="entry name" value="P-loop containing nucleoside triphosphate hydrolases"/>
    <property type="match status" value="1"/>
</dbReference>
<keyword evidence="3 5" id="KW-0238">DNA-binding</keyword>
<dbReference type="PROSITE" id="PS51755">
    <property type="entry name" value="OMPR_PHOB"/>
    <property type="match status" value="1"/>
</dbReference>
<comment type="similarity">
    <text evidence="1">Belongs to the AfsR/DnrI/RedD regulatory family.</text>
</comment>
<dbReference type="PANTHER" id="PTHR35807">
    <property type="entry name" value="TRANSCRIPTIONAL REGULATOR REDD-RELATED"/>
    <property type="match status" value="1"/>
</dbReference>
<dbReference type="GO" id="GO:0003677">
    <property type="term" value="F:DNA binding"/>
    <property type="evidence" value="ECO:0007669"/>
    <property type="project" value="UniProtKB-UniRule"/>
</dbReference>
<sequence>MGGTLRFEVLGPVRAWLGDTELDLGTPQQRAILGILLLRTGATATPDQLISAVWGPAAPRAAVGMIRSYVSRLRRVLPANVIESVGGGYALRTGSLDATDFGDHIAAARTATDPHTTGTHLRAALGLWRGTPLAGVNGEFAEIERTRLAKVRLSAIEDLAAADIDTGRHVEATAALEEVIAGQPLRERPRELLMLALYRAGRQADALAVFTEIRRLLDDELGLEPGPGLREMQRRILAADPGLRDHEPRHIPAQLPPDLPDFVGRADELAVITGALTPSGTQVPVVGIEGLAGVGKTTLAVHLGHTLTDRFPDGQLFADLTADPLPGLLRAVGVTDPPAAQAERAALWRTHTAGRRLLIVLDNARDADQLRHLVPGAGGAAVLITARRRIYGVPYIQWVRLQGLREDESRALFERLVGDRVRREPDAAHALVAGTAGLPQVIAALGSRIASRPEWTLDAARDRIGRPVPGAPVSRPECGAIESPYLSTLDDLTPEQVRAFRLLAVADGPDITLAAAAAVLDLPATDTALLLESLVDVHLLELGGVDRYYFHAPVRHFARGRAFVEDGPEASQAALTRLVRFYSAENGGVRAPA</sequence>
<dbReference type="CDD" id="cd15831">
    <property type="entry name" value="BTAD"/>
    <property type="match status" value="1"/>
</dbReference>
<evidence type="ECO:0000259" key="6">
    <source>
        <dbReference type="PROSITE" id="PS51755"/>
    </source>
</evidence>
<keyword evidence="4" id="KW-0804">Transcription</keyword>
<evidence type="ECO:0000313" key="7">
    <source>
        <dbReference type="EMBL" id="MBB4910763.1"/>
    </source>
</evidence>
<dbReference type="InterPro" id="IPR011990">
    <property type="entry name" value="TPR-like_helical_dom_sf"/>
</dbReference>
<dbReference type="Gene3D" id="1.25.40.10">
    <property type="entry name" value="Tetratricopeptide repeat domain"/>
    <property type="match status" value="1"/>
</dbReference>
<dbReference type="RefSeq" id="WP_184814801.1">
    <property type="nucleotide sequence ID" value="NZ_JACHJQ010000008.1"/>
</dbReference>
<evidence type="ECO:0000256" key="2">
    <source>
        <dbReference type="ARBA" id="ARBA00023015"/>
    </source>
</evidence>
<evidence type="ECO:0000256" key="4">
    <source>
        <dbReference type="ARBA" id="ARBA00023163"/>
    </source>
</evidence>
<evidence type="ECO:0000256" key="1">
    <source>
        <dbReference type="ARBA" id="ARBA00005820"/>
    </source>
</evidence>
<dbReference type="EMBL" id="JACHJQ010000008">
    <property type="protein sequence ID" value="MBB4910763.1"/>
    <property type="molecule type" value="Genomic_DNA"/>
</dbReference>
<keyword evidence="8" id="KW-1185">Reference proteome</keyword>
<dbReference type="Gene3D" id="1.10.10.10">
    <property type="entry name" value="Winged helix-like DNA-binding domain superfamily/Winged helix DNA-binding domain"/>
    <property type="match status" value="1"/>
</dbReference>
<proteinExistence type="inferred from homology"/>
<gene>
    <name evidence="7" type="ORF">FHR82_007022</name>
</gene>
<dbReference type="InterPro" id="IPR005158">
    <property type="entry name" value="BTAD"/>
</dbReference>
<dbReference type="InterPro" id="IPR051677">
    <property type="entry name" value="AfsR-DnrI-RedD_regulator"/>
</dbReference>
<keyword evidence="2" id="KW-0805">Transcription regulation</keyword>
<evidence type="ECO:0000313" key="8">
    <source>
        <dbReference type="Proteomes" id="UP000520767"/>
    </source>
</evidence>
<organism evidence="7 8">
    <name type="scientific">Actinophytocola algeriensis</name>
    <dbReference type="NCBI Taxonomy" id="1768010"/>
    <lineage>
        <taxon>Bacteria</taxon>
        <taxon>Bacillati</taxon>
        <taxon>Actinomycetota</taxon>
        <taxon>Actinomycetes</taxon>
        <taxon>Pseudonocardiales</taxon>
        <taxon>Pseudonocardiaceae</taxon>
    </lineage>
</organism>
<dbReference type="PANTHER" id="PTHR35807:SF1">
    <property type="entry name" value="TRANSCRIPTIONAL REGULATOR REDD"/>
    <property type="match status" value="1"/>
</dbReference>
<dbReference type="SUPFAM" id="SSF46894">
    <property type="entry name" value="C-terminal effector domain of the bipartite response regulators"/>
    <property type="match status" value="1"/>
</dbReference>
<dbReference type="Pfam" id="PF00486">
    <property type="entry name" value="Trans_reg_C"/>
    <property type="match status" value="1"/>
</dbReference>
<dbReference type="Proteomes" id="UP000520767">
    <property type="component" value="Unassembled WGS sequence"/>
</dbReference>
<dbReference type="Pfam" id="PF03704">
    <property type="entry name" value="BTAD"/>
    <property type="match status" value="1"/>
</dbReference>
<dbReference type="PRINTS" id="PR00364">
    <property type="entry name" value="DISEASERSIST"/>
</dbReference>